<gene>
    <name evidence="2" type="ORF">ACD_3C00111G0025</name>
</gene>
<dbReference type="EMBL" id="AMFJ01000385">
    <property type="protein sequence ID" value="EKE28008.1"/>
    <property type="molecule type" value="Genomic_DNA"/>
</dbReference>
<accession>K2FYI7</accession>
<dbReference type="Gene3D" id="3.10.620.30">
    <property type="match status" value="1"/>
</dbReference>
<dbReference type="AlphaFoldDB" id="K2FYI7"/>
<feature type="chain" id="PRO_5017462778" description="Transglutaminase-like domain-containing protein" evidence="1">
    <location>
        <begin position="23"/>
        <end position="493"/>
    </location>
</feature>
<evidence type="ECO:0000256" key="1">
    <source>
        <dbReference type="SAM" id="SignalP"/>
    </source>
</evidence>
<evidence type="ECO:0000313" key="2">
    <source>
        <dbReference type="EMBL" id="EKE28008.1"/>
    </source>
</evidence>
<evidence type="ECO:0008006" key="3">
    <source>
        <dbReference type="Google" id="ProtNLM"/>
    </source>
</evidence>
<organism evidence="2">
    <name type="scientific">uncultured bacterium</name>
    <name type="common">gcode 4</name>
    <dbReference type="NCBI Taxonomy" id="1234023"/>
    <lineage>
        <taxon>Bacteria</taxon>
        <taxon>environmental samples</taxon>
    </lineage>
</organism>
<feature type="signal peptide" evidence="1">
    <location>
        <begin position="1"/>
        <end position="22"/>
    </location>
</feature>
<name>K2FYI7_9BACT</name>
<comment type="caution">
    <text evidence="2">The sequence shown here is derived from an EMBL/GenBank/DDBJ whole genome shotgun (WGS) entry which is preliminary data.</text>
</comment>
<reference evidence="2" key="1">
    <citation type="journal article" date="2012" name="Science">
        <title>Fermentation, hydrogen, and sulfur metabolism in multiple uncultivated bacterial phyla.</title>
        <authorList>
            <person name="Wrighton K.C."/>
            <person name="Thomas B.C."/>
            <person name="Sharon I."/>
            <person name="Miller C.S."/>
            <person name="Castelle C.J."/>
            <person name="VerBerkmoes N.C."/>
            <person name="Wilkins M.J."/>
            <person name="Hettich R.L."/>
            <person name="Lipton M.S."/>
            <person name="Williams K.H."/>
            <person name="Long P.E."/>
            <person name="Banfield J.F."/>
        </authorList>
    </citation>
    <scope>NUCLEOTIDE SEQUENCE [LARGE SCALE GENOMIC DNA]</scope>
</reference>
<protein>
    <recommendedName>
        <fullName evidence="3">Transglutaminase-like domain-containing protein</fullName>
    </recommendedName>
</protein>
<sequence>MRRIKKAIIIAILLLVSSTASAYDFTYKWNSWSINDNLKNKVDLLIERKMQSGETRLRYFNLLQKYDISKYTEIKKWILNYLIAKLDPYKKNFSENLTRVKTPLVVSTVSDTNSVTVQQPVFTPIVGPKNNVQDWPRIFTYTYSNDAEKKYIETLKKSVKEYVELNNDYEFTEYSNTFRLNLNEYYKISTDNPLEAYKRIPTISREILYKKWWSYYVTSSWYSIEKKKTIKDIAAAVKFSWESEDTVVFNVRDWYYHAYWLYNIDYYTIPEDGMYLSQYKGLSSINNVILLKKSGKYLLITKFTESKLFPVQFLSKIKNPLEILNAVWRDMYFYKWTDFESTMQSISTKTAEITNWLTSDEEKIKAIYSWITGNLKYDEYSKTFIEWKITEDKYLEWVDKNVFTWLWSFKSRNAVCDWYTKLFLYMLSFAGIDWISTEIWTVSQWWRTISHAWNRINDKLYDTTWDINSLGNPAKFNWYGLTQDEMYKTHVKK</sequence>
<proteinExistence type="predicted"/>
<keyword evidence="1" id="KW-0732">Signal</keyword>